<dbReference type="NCBIfam" id="TIGR02151">
    <property type="entry name" value="IPP_isom_2"/>
    <property type="match status" value="1"/>
</dbReference>
<evidence type="ECO:0000313" key="14">
    <source>
        <dbReference type="Proteomes" id="UP000215137"/>
    </source>
</evidence>
<feature type="binding site" evidence="11">
    <location>
        <position position="153"/>
    </location>
    <ligand>
        <name>Mg(2+)</name>
        <dbReference type="ChEBI" id="CHEBI:18420"/>
    </ligand>
</feature>
<comment type="cofactor">
    <cofactor evidence="11">
        <name>NADPH</name>
        <dbReference type="ChEBI" id="CHEBI:57783"/>
    </cofactor>
</comment>
<feature type="binding site" evidence="11">
    <location>
        <begin position="6"/>
        <end position="7"/>
    </location>
    <ligand>
        <name>substrate</name>
    </ligand>
</feature>
<dbReference type="GO" id="GO:0000287">
    <property type="term" value="F:magnesium ion binding"/>
    <property type="evidence" value="ECO:0007669"/>
    <property type="project" value="UniProtKB-UniRule"/>
</dbReference>
<dbReference type="SUPFAM" id="SSF51395">
    <property type="entry name" value="FMN-linked oxidoreductases"/>
    <property type="match status" value="1"/>
</dbReference>
<feature type="binding site" evidence="11">
    <location>
        <begin position="280"/>
        <end position="281"/>
    </location>
    <ligand>
        <name>FMN</name>
        <dbReference type="ChEBI" id="CHEBI:58210"/>
    </ligand>
</feature>
<feature type="binding site" evidence="11">
    <location>
        <position position="152"/>
    </location>
    <ligand>
        <name>substrate</name>
    </ligand>
</feature>
<dbReference type="GO" id="GO:0016491">
    <property type="term" value="F:oxidoreductase activity"/>
    <property type="evidence" value="ECO:0007669"/>
    <property type="project" value="InterPro"/>
</dbReference>
<accession>A0A248TLS2</accession>
<keyword evidence="2 11" id="KW-0963">Cytoplasm</keyword>
<keyword evidence="8 11" id="KW-0414">Isoprene biosynthesis</keyword>
<keyword evidence="6 11" id="KW-0460">Magnesium</keyword>
<comment type="cofactor">
    <cofactor evidence="11">
        <name>Mg(2+)</name>
        <dbReference type="ChEBI" id="CHEBI:18420"/>
    </cofactor>
</comment>
<evidence type="ECO:0000256" key="8">
    <source>
        <dbReference type="ARBA" id="ARBA00023229"/>
    </source>
</evidence>
<keyword evidence="14" id="KW-1185">Reference proteome</keyword>
<dbReference type="InterPro" id="IPR011179">
    <property type="entry name" value="IPdP_isomerase"/>
</dbReference>
<evidence type="ECO:0000256" key="11">
    <source>
        <dbReference type="HAMAP-Rule" id="MF_00354"/>
    </source>
</evidence>
<dbReference type="KEGG" id="bko:CKF48_18835"/>
<evidence type="ECO:0000256" key="7">
    <source>
        <dbReference type="ARBA" id="ARBA00022857"/>
    </source>
</evidence>
<dbReference type="Gene3D" id="3.20.20.70">
    <property type="entry name" value="Aldolase class I"/>
    <property type="match status" value="1"/>
</dbReference>
<dbReference type="OrthoDB" id="9795032at2"/>
<organism evidence="13 14">
    <name type="scientific">Cytobacillus kochii</name>
    <dbReference type="NCBI Taxonomy" id="859143"/>
    <lineage>
        <taxon>Bacteria</taxon>
        <taxon>Bacillati</taxon>
        <taxon>Bacillota</taxon>
        <taxon>Bacilli</taxon>
        <taxon>Bacillales</taxon>
        <taxon>Bacillaceae</taxon>
        <taxon>Cytobacillus</taxon>
    </lineage>
</organism>
<evidence type="ECO:0000256" key="9">
    <source>
        <dbReference type="ARBA" id="ARBA00023235"/>
    </source>
</evidence>
<comment type="caution">
    <text evidence="11">Lacks conserved residue(s) required for the propagation of feature annotation.</text>
</comment>
<feature type="binding site" evidence="11">
    <location>
        <position position="122"/>
    </location>
    <ligand>
        <name>FMN</name>
        <dbReference type="ChEBI" id="CHEBI:58210"/>
    </ligand>
</feature>
<dbReference type="HAMAP" id="MF_00354">
    <property type="entry name" value="Idi_2"/>
    <property type="match status" value="1"/>
</dbReference>
<dbReference type="InterPro" id="IPR013785">
    <property type="entry name" value="Aldolase_TIM"/>
</dbReference>
<keyword evidence="5 11" id="KW-0479">Metal-binding</keyword>
<evidence type="ECO:0000256" key="10">
    <source>
        <dbReference type="ARBA" id="ARBA00025810"/>
    </source>
</evidence>
<feature type="binding site" evidence="11">
    <location>
        <position position="214"/>
    </location>
    <ligand>
        <name>FMN</name>
        <dbReference type="ChEBI" id="CHEBI:58210"/>
    </ligand>
</feature>
<comment type="subcellular location">
    <subcellularLocation>
        <location evidence="11">Cytoplasm</location>
    </subcellularLocation>
</comment>
<evidence type="ECO:0000313" key="13">
    <source>
        <dbReference type="EMBL" id="ASV69178.1"/>
    </source>
</evidence>
<keyword evidence="3 11" id="KW-0285">Flavoprotein</keyword>
<dbReference type="EMBL" id="CP022983">
    <property type="protein sequence ID" value="ASV69178.1"/>
    <property type="molecule type" value="Genomic_DNA"/>
</dbReference>
<dbReference type="GO" id="GO:0070402">
    <property type="term" value="F:NADPH binding"/>
    <property type="evidence" value="ECO:0007669"/>
    <property type="project" value="UniProtKB-UniRule"/>
</dbReference>
<name>A0A248TLS2_9BACI</name>
<evidence type="ECO:0000259" key="12">
    <source>
        <dbReference type="Pfam" id="PF01070"/>
    </source>
</evidence>
<dbReference type="PIRSF" id="PIRSF003314">
    <property type="entry name" value="IPP_isomerase"/>
    <property type="match status" value="1"/>
</dbReference>
<comment type="similarity">
    <text evidence="11">Belongs to the IPP isomerase type 2 family.</text>
</comment>
<dbReference type="Pfam" id="PF01070">
    <property type="entry name" value="FMN_dh"/>
    <property type="match status" value="1"/>
</dbReference>
<evidence type="ECO:0000256" key="2">
    <source>
        <dbReference type="ARBA" id="ARBA00022490"/>
    </source>
</evidence>
<sequence>MTRAKRKWDHIQYALTTGQTNNAGFDCVSFVHQSLPNTSLSKIHLGTKIGELQLSSPIFINAMTGGGGAKTLEINRLLARVAKETGVGMAVGSQMAAIKNSEERFSYEIVRKENPDGLIFANLGSEATVNQAKDAVEMIQADALQIHVNVVQELTMPEGDRDFSHALMRIEKIVNHLDVSIIVKEVGFGMSREAVEKLKGVGVNIVDVGGYGGTNFSKIENERRERVLSFFDGWGIPTATSIVEAQSHNSDITILASGGIQTSMDIAKAIALGANGVGMAGYFLKILVDSGYEAVVKEVTSLHEELKIIMTAIGASNLNELQLAPLIFKGEVLEWLQQRQINTHTYSTRMIHAK</sequence>
<proteinExistence type="inferred from homology"/>
<reference evidence="13 14" key="1">
    <citation type="submission" date="2017-08" db="EMBL/GenBank/DDBJ databases">
        <title>Complete Genome Sequence of Bacillus kochii Oregon-R-modENCODE STRAIN BDGP4, isolated from Drosophila melanogaster gut.</title>
        <authorList>
            <person name="Wan K.H."/>
            <person name="Yu C."/>
            <person name="Park S."/>
            <person name="Hammonds A.S."/>
            <person name="Booth B.W."/>
            <person name="Celniker S.E."/>
        </authorList>
    </citation>
    <scope>NUCLEOTIDE SEQUENCE [LARGE SCALE GENOMIC DNA]</scope>
    <source>
        <strain evidence="13 14">BDGP4</strain>
    </source>
</reference>
<evidence type="ECO:0000256" key="1">
    <source>
        <dbReference type="ARBA" id="ARBA00001917"/>
    </source>
</evidence>
<gene>
    <name evidence="11" type="primary">fni</name>
    <name evidence="13" type="ORF">CKF48_18835</name>
</gene>
<protein>
    <recommendedName>
        <fullName evidence="11">Isopentenyl-diphosphate delta-isomerase</fullName>
        <shortName evidence="11">IPP isomerase</shortName>
        <ecNumber evidence="11">5.3.3.2</ecNumber>
    </recommendedName>
    <alternativeName>
        <fullName evidence="11">Isopentenyl diphosphate:dimethylallyl diphosphate isomerase</fullName>
    </alternativeName>
    <alternativeName>
        <fullName evidence="11">Isopentenyl pyrophosphate isomerase</fullName>
    </alternativeName>
    <alternativeName>
        <fullName evidence="11">Type 2 isopentenyl diphosphate isomerase</fullName>
        <shortName evidence="11">IDI-2</shortName>
    </alternativeName>
</protein>
<dbReference type="RefSeq" id="WP_095372742.1">
    <property type="nucleotide sequence ID" value="NZ_CP022983.1"/>
</dbReference>
<dbReference type="GO" id="GO:0005737">
    <property type="term" value="C:cytoplasm"/>
    <property type="evidence" value="ECO:0007669"/>
    <property type="project" value="UniProtKB-SubCell"/>
</dbReference>
<comment type="catalytic activity">
    <reaction evidence="11">
        <text>isopentenyl diphosphate = dimethylallyl diphosphate</text>
        <dbReference type="Rhea" id="RHEA:23284"/>
        <dbReference type="ChEBI" id="CHEBI:57623"/>
        <dbReference type="ChEBI" id="CHEBI:128769"/>
        <dbReference type="EC" id="5.3.3.2"/>
    </reaction>
</comment>
<feature type="binding site" evidence="11">
    <location>
        <position position="93"/>
    </location>
    <ligand>
        <name>FMN</name>
        <dbReference type="ChEBI" id="CHEBI:58210"/>
    </ligand>
</feature>
<dbReference type="Proteomes" id="UP000215137">
    <property type="component" value="Chromosome"/>
</dbReference>
<dbReference type="EC" id="5.3.3.2" evidence="11"/>
<dbReference type="GO" id="GO:0010181">
    <property type="term" value="F:FMN binding"/>
    <property type="evidence" value="ECO:0007669"/>
    <property type="project" value="UniProtKB-UniRule"/>
</dbReference>
<evidence type="ECO:0000256" key="3">
    <source>
        <dbReference type="ARBA" id="ARBA00022630"/>
    </source>
</evidence>
<dbReference type="CDD" id="cd02811">
    <property type="entry name" value="IDI-2_FMN"/>
    <property type="match status" value="1"/>
</dbReference>
<dbReference type="AlphaFoldDB" id="A0A248TLS2"/>
<dbReference type="SMART" id="SM01240">
    <property type="entry name" value="IMPDH"/>
    <property type="match status" value="1"/>
</dbReference>
<dbReference type="InterPro" id="IPR000262">
    <property type="entry name" value="FMN-dep_DH"/>
</dbReference>
<comment type="subunit">
    <text evidence="10 11">Homooctamer. Dimer of tetramers.</text>
</comment>
<keyword evidence="7 11" id="KW-0521">NADP</keyword>
<feature type="binding site" evidence="11">
    <location>
        <begin position="62"/>
        <end position="64"/>
    </location>
    <ligand>
        <name>FMN</name>
        <dbReference type="ChEBI" id="CHEBI:58210"/>
    </ligand>
</feature>
<evidence type="ECO:0000256" key="4">
    <source>
        <dbReference type="ARBA" id="ARBA00022643"/>
    </source>
</evidence>
<evidence type="ECO:0000256" key="6">
    <source>
        <dbReference type="ARBA" id="ARBA00022842"/>
    </source>
</evidence>
<dbReference type="GO" id="GO:0008299">
    <property type="term" value="P:isoprenoid biosynthetic process"/>
    <property type="evidence" value="ECO:0007669"/>
    <property type="project" value="UniProtKB-UniRule"/>
</dbReference>
<keyword evidence="4 11" id="KW-0288">FMN</keyword>
<dbReference type="GO" id="GO:0004452">
    <property type="term" value="F:isopentenyl-diphosphate delta-isomerase activity"/>
    <property type="evidence" value="ECO:0007669"/>
    <property type="project" value="UniProtKB-UniRule"/>
</dbReference>
<feature type="binding site" evidence="11">
    <location>
        <position position="184"/>
    </location>
    <ligand>
        <name>FMN</name>
        <dbReference type="ChEBI" id="CHEBI:58210"/>
    </ligand>
</feature>
<evidence type="ECO:0000256" key="5">
    <source>
        <dbReference type="ARBA" id="ARBA00022723"/>
    </source>
</evidence>
<comment type="function">
    <text evidence="11">Involved in the biosynthesis of isoprenoids. Catalyzes the 1,3-allylic rearrangement of the homoallylic substrate isopentenyl (IPP) to its allylic isomer, dimethylallyl diphosphate (DMAPP).</text>
</comment>
<comment type="cofactor">
    <cofactor evidence="1 11">
        <name>FMN</name>
        <dbReference type="ChEBI" id="CHEBI:58210"/>
    </cofactor>
</comment>
<dbReference type="PANTHER" id="PTHR43665:SF1">
    <property type="entry name" value="ISOPENTENYL-DIPHOSPHATE DELTA-ISOMERASE"/>
    <property type="match status" value="1"/>
</dbReference>
<dbReference type="PANTHER" id="PTHR43665">
    <property type="entry name" value="ISOPENTENYL-DIPHOSPHATE DELTA-ISOMERASE"/>
    <property type="match status" value="1"/>
</dbReference>
<keyword evidence="9 11" id="KW-0413">Isomerase</keyword>
<feature type="domain" description="FMN-dependent dehydrogenase" evidence="12">
    <location>
        <begin position="166"/>
        <end position="322"/>
    </location>
</feature>